<reference evidence="3" key="1">
    <citation type="submission" date="2015-12" db="EMBL/GenBank/DDBJ databases">
        <authorList>
            <person name="Lima A."/>
            <person name="Farahani Zayas N."/>
            <person name="Castro Da Silva M.A."/>
            <person name="Cabral A."/>
            <person name="Pessatti M.L."/>
        </authorList>
    </citation>
    <scope>NUCLEOTIDE SEQUENCE [LARGE SCALE GENOMIC DNA]</scope>
    <source>
        <strain evidence="3">LAMA 842</strain>
    </source>
</reference>
<evidence type="ECO:0000313" key="3">
    <source>
        <dbReference type="Proteomes" id="UP000070282"/>
    </source>
</evidence>
<dbReference type="EMBL" id="LOCO01000023">
    <property type="protein sequence ID" value="KXO07477.1"/>
    <property type="molecule type" value="Genomic_DNA"/>
</dbReference>
<organism evidence="2 3">
    <name type="scientific">Marinobacter excellens LAMA 842</name>
    <dbReference type="NCBI Taxonomy" id="1306954"/>
    <lineage>
        <taxon>Bacteria</taxon>
        <taxon>Pseudomonadati</taxon>
        <taxon>Pseudomonadota</taxon>
        <taxon>Gammaproteobacteria</taxon>
        <taxon>Pseudomonadales</taxon>
        <taxon>Marinobacteraceae</taxon>
        <taxon>Marinobacter</taxon>
    </lineage>
</organism>
<sequence>MSHINHPSMLNVYQTGSGRGGGEVLSGPYAPGMAHPSLHGRIHGVSRKDLPIDSTSPK</sequence>
<dbReference type="AlphaFoldDB" id="A0A137S4W2"/>
<feature type="region of interest" description="Disordered" evidence="1">
    <location>
        <begin position="1"/>
        <end position="58"/>
    </location>
</feature>
<keyword evidence="3" id="KW-1185">Reference proteome</keyword>
<proteinExistence type="predicted"/>
<accession>A0A137S4W2</accession>
<evidence type="ECO:0000313" key="2">
    <source>
        <dbReference type="EMBL" id="KXO07477.1"/>
    </source>
</evidence>
<comment type="caution">
    <text evidence="2">The sequence shown here is derived from an EMBL/GenBank/DDBJ whole genome shotgun (WGS) entry which is preliminary data.</text>
</comment>
<name>A0A137S4W2_9GAMM</name>
<evidence type="ECO:0000256" key="1">
    <source>
        <dbReference type="SAM" id="MobiDB-lite"/>
    </source>
</evidence>
<dbReference type="Proteomes" id="UP000070282">
    <property type="component" value="Unassembled WGS sequence"/>
</dbReference>
<protein>
    <submittedName>
        <fullName evidence="2">Uncharacterized protein</fullName>
    </submittedName>
</protein>
<gene>
    <name evidence="2" type="ORF">J122_3371</name>
</gene>